<dbReference type="Pfam" id="PF13417">
    <property type="entry name" value="GST_N_3"/>
    <property type="match status" value="1"/>
</dbReference>
<dbReference type="GO" id="GO:0005737">
    <property type="term" value="C:cytoplasm"/>
    <property type="evidence" value="ECO:0007669"/>
    <property type="project" value="TreeGrafter"/>
</dbReference>
<dbReference type="InterPro" id="IPR036249">
    <property type="entry name" value="Thioredoxin-like_sf"/>
</dbReference>
<dbReference type="SFLD" id="SFLDG00358">
    <property type="entry name" value="Main_(cytGST)"/>
    <property type="match status" value="1"/>
</dbReference>
<proteinExistence type="predicted"/>
<evidence type="ECO:0000313" key="2">
    <source>
        <dbReference type="EMBL" id="KAF9460289.1"/>
    </source>
</evidence>
<dbReference type="InterPro" id="IPR040079">
    <property type="entry name" value="Glutathione_S-Trfase"/>
</dbReference>
<dbReference type="SUPFAM" id="SSF47616">
    <property type="entry name" value="GST C-terminal domain-like"/>
    <property type="match status" value="1"/>
</dbReference>
<dbReference type="Gene3D" id="1.20.1050.10">
    <property type="match status" value="1"/>
</dbReference>
<dbReference type="CDD" id="cd00570">
    <property type="entry name" value="GST_N_family"/>
    <property type="match status" value="1"/>
</dbReference>
<evidence type="ECO:0000313" key="3">
    <source>
        <dbReference type="Proteomes" id="UP000807353"/>
    </source>
</evidence>
<accession>A0A9P5Y0Y0</accession>
<dbReference type="SUPFAM" id="SSF52833">
    <property type="entry name" value="Thioredoxin-like"/>
    <property type="match status" value="1"/>
</dbReference>
<dbReference type="AlphaFoldDB" id="A0A9P5Y0Y0"/>
<dbReference type="PROSITE" id="PS50404">
    <property type="entry name" value="GST_NTER"/>
    <property type="match status" value="1"/>
</dbReference>
<dbReference type="Gene3D" id="3.40.30.10">
    <property type="entry name" value="Glutaredoxin"/>
    <property type="match status" value="1"/>
</dbReference>
<protein>
    <recommendedName>
        <fullName evidence="1">GST N-terminal domain-containing protein</fullName>
    </recommendedName>
</protein>
<dbReference type="EMBL" id="MU150301">
    <property type="protein sequence ID" value="KAF9460289.1"/>
    <property type="molecule type" value="Genomic_DNA"/>
</dbReference>
<dbReference type="CDD" id="cd00299">
    <property type="entry name" value="GST_C_family"/>
    <property type="match status" value="1"/>
</dbReference>
<evidence type="ECO:0000259" key="1">
    <source>
        <dbReference type="PROSITE" id="PS50404"/>
    </source>
</evidence>
<gene>
    <name evidence="2" type="ORF">BDZ94DRAFT_1311664</name>
</gene>
<dbReference type="Proteomes" id="UP000807353">
    <property type="component" value="Unassembled WGS sequence"/>
</dbReference>
<feature type="domain" description="GST N-terminal" evidence="1">
    <location>
        <begin position="3"/>
        <end position="94"/>
    </location>
</feature>
<dbReference type="InterPro" id="IPR036282">
    <property type="entry name" value="Glutathione-S-Trfase_C_sf"/>
</dbReference>
<name>A0A9P5Y0Y0_9AGAR</name>
<dbReference type="Pfam" id="PF13410">
    <property type="entry name" value="GST_C_2"/>
    <property type="match status" value="1"/>
</dbReference>
<dbReference type="SFLD" id="SFLDS00019">
    <property type="entry name" value="Glutathione_Transferase_(cytos"/>
    <property type="match status" value="1"/>
</dbReference>
<dbReference type="PANTHER" id="PTHR43968">
    <property type="match status" value="1"/>
</dbReference>
<dbReference type="InterPro" id="IPR050983">
    <property type="entry name" value="GST_Omega/HSP26"/>
</dbReference>
<dbReference type="OrthoDB" id="202840at2759"/>
<organism evidence="2 3">
    <name type="scientific">Collybia nuda</name>
    <dbReference type="NCBI Taxonomy" id="64659"/>
    <lineage>
        <taxon>Eukaryota</taxon>
        <taxon>Fungi</taxon>
        <taxon>Dikarya</taxon>
        <taxon>Basidiomycota</taxon>
        <taxon>Agaricomycotina</taxon>
        <taxon>Agaricomycetes</taxon>
        <taxon>Agaricomycetidae</taxon>
        <taxon>Agaricales</taxon>
        <taxon>Tricholomatineae</taxon>
        <taxon>Clitocybaceae</taxon>
        <taxon>Collybia</taxon>
    </lineage>
</organism>
<reference evidence="2" key="1">
    <citation type="submission" date="2020-11" db="EMBL/GenBank/DDBJ databases">
        <authorList>
            <consortium name="DOE Joint Genome Institute"/>
            <person name="Ahrendt S."/>
            <person name="Riley R."/>
            <person name="Andreopoulos W."/>
            <person name="Labutti K."/>
            <person name="Pangilinan J."/>
            <person name="Ruiz-Duenas F.J."/>
            <person name="Barrasa J.M."/>
            <person name="Sanchez-Garcia M."/>
            <person name="Camarero S."/>
            <person name="Miyauchi S."/>
            <person name="Serrano A."/>
            <person name="Linde D."/>
            <person name="Babiker R."/>
            <person name="Drula E."/>
            <person name="Ayuso-Fernandez I."/>
            <person name="Pacheco R."/>
            <person name="Padilla G."/>
            <person name="Ferreira P."/>
            <person name="Barriuso J."/>
            <person name="Kellner H."/>
            <person name="Castanera R."/>
            <person name="Alfaro M."/>
            <person name="Ramirez L."/>
            <person name="Pisabarro A.G."/>
            <person name="Kuo A."/>
            <person name="Tritt A."/>
            <person name="Lipzen A."/>
            <person name="He G."/>
            <person name="Yan M."/>
            <person name="Ng V."/>
            <person name="Cullen D."/>
            <person name="Martin F."/>
            <person name="Rosso M.-N."/>
            <person name="Henrissat B."/>
            <person name="Hibbett D."/>
            <person name="Martinez A.T."/>
            <person name="Grigoriev I.V."/>
        </authorList>
    </citation>
    <scope>NUCLEOTIDE SEQUENCE</scope>
    <source>
        <strain evidence="2">CBS 247.69</strain>
    </source>
</reference>
<keyword evidence="3" id="KW-1185">Reference proteome</keyword>
<comment type="caution">
    <text evidence="2">The sequence shown here is derived from an EMBL/GenBank/DDBJ whole genome shotgun (WGS) entry which is preliminary data.</text>
</comment>
<dbReference type="PANTHER" id="PTHR43968:SF6">
    <property type="entry name" value="GLUTATHIONE S-TRANSFERASE OMEGA"/>
    <property type="match status" value="1"/>
</dbReference>
<dbReference type="InterPro" id="IPR004045">
    <property type="entry name" value="Glutathione_S-Trfase_N"/>
</dbReference>
<sequence length="244" mass="27132">MTEQLTLYSAKVCPYAQRVEIALQESKLDFTRFEVDLQNKPEWYAPKVNPASKVPAVSYGGPKVSADQPSPESQKIAESLVLLEFVADLSGKLLPKDPVQRARVRFFIDAISNSVVPLFYSVAVRGESPEKLYKGLETLQSLLPAEGFAAGPEFTIADAAIAPFLGRFDLVLKNDLGAYEEGEGVKVYEVVQTDPKFSRYRKYFADLKSRDSFKKTFDENYLKTVSAARFAPLRAEKKASKGSL</sequence>